<evidence type="ECO:0000313" key="2">
    <source>
        <dbReference type="EMBL" id="KAG5278495.1"/>
    </source>
</evidence>
<dbReference type="AlphaFoldDB" id="A0AAV6GXN3"/>
<reference evidence="2" key="1">
    <citation type="submission" date="2020-10" db="EMBL/GenBank/DDBJ databases">
        <title>Chromosome-scale genome assembly of the Allis shad, Alosa alosa.</title>
        <authorList>
            <person name="Margot Z."/>
            <person name="Christophe K."/>
            <person name="Cabau C."/>
            <person name="Louis A."/>
            <person name="Berthelot C."/>
            <person name="Parey E."/>
            <person name="Roest Crollius H."/>
            <person name="Montfort J."/>
            <person name="Robinson-Rechavi M."/>
            <person name="Bucao C."/>
            <person name="Bouchez O."/>
            <person name="Gislard M."/>
            <person name="Lluch J."/>
            <person name="Milhes M."/>
            <person name="Lampietro C."/>
            <person name="Lopez Roques C."/>
            <person name="Donnadieu C."/>
            <person name="Braasch I."/>
            <person name="Desvignes T."/>
            <person name="Postlethwait J."/>
            <person name="Bobe J."/>
            <person name="Guiguen Y."/>
        </authorList>
    </citation>
    <scope>NUCLEOTIDE SEQUENCE</scope>
    <source>
        <strain evidence="2">M-15738</strain>
        <tissue evidence="2">Blood</tissue>
    </source>
</reference>
<protein>
    <submittedName>
        <fullName evidence="2">Uncharacterized protein</fullName>
    </submittedName>
</protein>
<feature type="compositionally biased region" description="Basic and acidic residues" evidence="1">
    <location>
        <begin position="80"/>
        <end position="90"/>
    </location>
</feature>
<feature type="compositionally biased region" description="Basic and acidic residues" evidence="1">
    <location>
        <begin position="1"/>
        <end position="12"/>
    </location>
</feature>
<feature type="region of interest" description="Disordered" evidence="1">
    <location>
        <begin position="78"/>
        <end position="116"/>
    </location>
</feature>
<name>A0AAV6GXN3_9TELE</name>
<gene>
    <name evidence="2" type="ORF">AALO_G00099620</name>
</gene>
<dbReference type="Proteomes" id="UP000823561">
    <property type="component" value="Chromosome 7"/>
</dbReference>
<evidence type="ECO:0000256" key="1">
    <source>
        <dbReference type="SAM" id="MobiDB-lite"/>
    </source>
</evidence>
<comment type="caution">
    <text evidence="2">The sequence shown here is derived from an EMBL/GenBank/DDBJ whole genome shotgun (WGS) entry which is preliminary data.</text>
</comment>
<accession>A0AAV6GXN3</accession>
<proteinExistence type="predicted"/>
<dbReference type="EMBL" id="JADWDJ010000007">
    <property type="protein sequence ID" value="KAG5278495.1"/>
    <property type="molecule type" value="Genomic_DNA"/>
</dbReference>
<evidence type="ECO:0000313" key="3">
    <source>
        <dbReference type="Proteomes" id="UP000823561"/>
    </source>
</evidence>
<sequence length="116" mass="13235">MAETRVSVHDNEVSLDTRGLPVTLPLSSEKPGQAEHDPEWIDRNMQEMFRREWARREAGIVEKFQSFISELRLGVDLSEPDDHEKQEATEKVLNWRTETSDPGVGSELGEEDSLAE</sequence>
<keyword evidence="3" id="KW-1185">Reference proteome</keyword>
<organism evidence="2 3">
    <name type="scientific">Alosa alosa</name>
    <name type="common">allis shad</name>
    <dbReference type="NCBI Taxonomy" id="278164"/>
    <lineage>
        <taxon>Eukaryota</taxon>
        <taxon>Metazoa</taxon>
        <taxon>Chordata</taxon>
        <taxon>Craniata</taxon>
        <taxon>Vertebrata</taxon>
        <taxon>Euteleostomi</taxon>
        <taxon>Actinopterygii</taxon>
        <taxon>Neopterygii</taxon>
        <taxon>Teleostei</taxon>
        <taxon>Clupei</taxon>
        <taxon>Clupeiformes</taxon>
        <taxon>Clupeoidei</taxon>
        <taxon>Clupeidae</taxon>
        <taxon>Alosa</taxon>
    </lineage>
</organism>
<feature type="region of interest" description="Disordered" evidence="1">
    <location>
        <begin position="1"/>
        <end position="38"/>
    </location>
</feature>